<dbReference type="EMBL" id="CAAALY010000372">
    <property type="protein sequence ID" value="VEL06770.1"/>
    <property type="molecule type" value="Genomic_DNA"/>
</dbReference>
<organism evidence="2 3">
    <name type="scientific">Protopolystoma xenopodis</name>
    <dbReference type="NCBI Taxonomy" id="117903"/>
    <lineage>
        <taxon>Eukaryota</taxon>
        <taxon>Metazoa</taxon>
        <taxon>Spiralia</taxon>
        <taxon>Lophotrochozoa</taxon>
        <taxon>Platyhelminthes</taxon>
        <taxon>Monogenea</taxon>
        <taxon>Polyopisthocotylea</taxon>
        <taxon>Polystomatidea</taxon>
        <taxon>Polystomatidae</taxon>
        <taxon>Protopolystoma</taxon>
    </lineage>
</organism>
<feature type="compositionally biased region" description="Low complexity" evidence="1">
    <location>
        <begin position="202"/>
        <end position="213"/>
    </location>
</feature>
<protein>
    <submittedName>
        <fullName evidence="2">Uncharacterized protein</fullName>
    </submittedName>
</protein>
<evidence type="ECO:0000256" key="1">
    <source>
        <dbReference type="SAM" id="MobiDB-lite"/>
    </source>
</evidence>
<sequence length="276" mass="30714">MTVGLAELSRSSSDPTFTPADSLRINASTATSLPMTAMDWKDAEGAAEDVQKDERVALLVKSDTIATNYNNATSLTASAKTRVPISMRTKHRCTICCRKKRASSRSLKNQLGLAEITSHNKPIVRQAGFVWFNRRFMIPCFARVLKPREIEEGKAQITQWQRSWLMSVRKQQGCWPSNSIIFPSLSPCSSSSSITSEHLSSSPYRSSSLSPEPSATPGHVTSTRHCEVSLFQLDEHAISWLNDPIIQGSRCQILGPVILKLEFIYNISSFIYVEVM</sequence>
<name>A0A3S4ZXN8_9PLAT</name>
<evidence type="ECO:0000313" key="2">
    <source>
        <dbReference type="EMBL" id="VEL06770.1"/>
    </source>
</evidence>
<comment type="caution">
    <text evidence="2">The sequence shown here is derived from an EMBL/GenBank/DDBJ whole genome shotgun (WGS) entry which is preliminary data.</text>
</comment>
<keyword evidence="3" id="KW-1185">Reference proteome</keyword>
<feature type="region of interest" description="Disordered" evidence="1">
    <location>
        <begin position="202"/>
        <end position="221"/>
    </location>
</feature>
<evidence type="ECO:0000313" key="3">
    <source>
        <dbReference type="Proteomes" id="UP000784294"/>
    </source>
</evidence>
<dbReference type="AlphaFoldDB" id="A0A3S4ZXN8"/>
<gene>
    <name evidence="2" type="ORF">PXEA_LOCUS210</name>
</gene>
<dbReference type="Proteomes" id="UP000784294">
    <property type="component" value="Unassembled WGS sequence"/>
</dbReference>
<feature type="region of interest" description="Disordered" evidence="1">
    <location>
        <begin position="1"/>
        <end position="20"/>
    </location>
</feature>
<reference evidence="2" key="1">
    <citation type="submission" date="2018-11" db="EMBL/GenBank/DDBJ databases">
        <authorList>
            <consortium name="Pathogen Informatics"/>
        </authorList>
    </citation>
    <scope>NUCLEOTIDE SEQUENCE</scope>
</reference>
<accession>A0A3S4ZXN8</accession>
<proteinExistence type="predicted"/>